<dbReference type="EMBL" id="JASGBH010000006">
    <property type="protein sequence ID" value="MDI9233968.1"/>
    <property type="molecule type" value="Genomic_DNA"/>
</dbReference>
<dbReference type="PANTHER" id="PTHR38765">
    <property type="entry name" value="DUF484 DOMAIN-CONTAINING PROTEIN"/>
    <property type="match status" value="1"/>
</dbReference>
<comment type="caution">
    <text evidence="1">The sequence shown here is derived from an EMBL/GenBank/DDBJ whole genome shotgun (WGS) entry which is preliminary data.</text>
</comment>
<name>A0ABT6X771_9BURK</name>
<dbReference type="Proteomes" id="UP001431902">
    <property type="component" value="Unassembled WGS sequence"/>
</dbReference>
<evidence type="ECO:0000313" key="2">
    <source>
        <dbReference type="Proteomes" id="UP001431902"/>
    </source>
</evidence>
<dbReference type="InterPro" id="IPR007435">
    <property type="entry name" value="DUF484"/>
</dbReference>
<accession>A0ABT6X771</accession>
<organism evidence="1 2">
    <name type="scientific">Limnohabitans lacus</name>
    <dbReference type="NCBI Taxonomy" id="3045173"/>
    <lineage>
        <taxon>Bacteria</taxon>
        <taxon>Pseudomonadati</taxon>
        <taxon>Pseudomonadota</taxon>
        <taxon>Betaproteobacteria</taxon>
        <taxon>Burkholderiales</taxon>
        <taxon>Comamonadaceae</taxon>
        <taxon>Limnohabitans</taxon>
    </lineage>
</organism>
<gene>
    <name evidence="1" type="ORF">QLQ16_08980</name>
</gene>
<keyword evidence="2" id="KW-1185">Reference proteome</keyword>
<sequence length="229" mass="25119">MSTSEPMSPITEDDIADYLVNTPDFFERHASLLATVQLTHPQSHRAVGLQERQAQMLRDKIKGLEHRIMDMIRHGNENMILTDKLHRWSCDLLVAPPEHLVESAVDNIRELFQVPQVTLRLWGVNEAHSQAAYAQGVTEAVQELAASLDTPYVGPNTGYEAVQWLTEPAQAASLALLALRAAPGQSPFGLLVLASPDGQRFNSQMGTDLLERLAELAGAALSVLRAPQA</sequence>
<dbReference type="Gene3D" id="3.30.450.40">
    <property type="match status" value="1"/>
</dbReference>
<protein>
    <submittedName>
        <fullName evidence="1">DUF484 family protein</fullName>
    </submittedName>
</protein>
<evidence type="ECO:0000313" key="1">
    <source>
        <dbReference type="EMBL" id="MDI9233968.1"/>
    </source>
</evidence>
<dbReference type="InterPro" id="IPR029016">
    <property type="entry name" value="GAF-like_dom_sf"/>
</dbReference>
<dbReference type="Pfam" id="PF04340">
    <property type="entry name" value="DUF484"/>
    <property type="match status" value="1"/>
</dbReference>
<reference evidence="1" key="1">
    <citation type="submission" date="2023-05" db="EMBL/GenBank/DDBJ databases">
        <title>Limnohabitans sp. strain HM2-2 Genome sequencing and assembly.</title>
        <authorList>
            <person name="Jung Y."/>
        </authorList>
    </citation>
    <scope>NUCLEOTIDE SEQUENCE</scope>
    <source>
        <strain evidence="1">HM2-2</strain>
    </source>
</reference>
<proteinExistence type="predicted"/>
<dbReference type="RefSeq" id="WP_283224361.1">
    <property type="nucleotide sequence ID" value="NZ_JASGBH010000006.1"/>
</dbReference>
<dbReference type="SUPFAM" id="SSF55781">
    <property type="entry name" value="GAF domain-like"/>
    <property type="match status" value="1"/>
</dbReference>
<dbReference type="PANTHER" id="PTHR38765:SF1">
    <property type="entry name" value="DUF484 DOMAIN-CONTAINING PROTEIN"/>
    <property type="match status" value="1"/>
</dbReference>